<dbReference type="SUPFAM" id="SSF53254">
    <property type="entry name" value="Phosphoglycerate mutase-like"/>
    <property type="match status" value="1"/>
</dbReference>
<dbReference type="InterPro" id="IPR013078">
    <property type="entry name" value="His_Pase_superF_clade-1"/>
</dbReference>
<gene>
    <name evidence="1" type="ORF">ACIB24_01245</name>
</gene>
<dbReference type="Gene3D" id="3.40.50.1240">
    <property type="entry name" value="Phosphoglycerate mutase-like"/>
    <property type="match status" value="1"/>
</dbReference>
<accession>A0ABW8AI87</accession>
<evidence type="ECO:0000313" key="1">
    <source>
        <dbReference type="EMBL" id="MFI7585683.1"/>
    </source>
</evidence>
<proteinExistence type="predicted"/>
<dbReference type="CDD" id="cd07067">
    <property type="entry name" value="HP_PGM_like"/>
    <property type="match status" value="1"/>
</dbReference>
<comment type="caution">
    <text evidence="1">The sequence shown here is derived from an EMBL/GenBank/DDBJ whole genome shotgun (WGS) entry which is preliminary data.</text>
</comment>
<reference evidence="1 2" key="1">
    <citation type="submission" date="2024-10" db="EMBL/GenBank/DDBJ databases">
        <title>The Natural Products Discovery Center: Release of the First 8490 Sequenced Strains for Exploring Actinobacteria Biosynthetic Diversity.</title>
        <authorList>
            <person name="Kalkreuter E."/>
            <person name="Kautsar S.A."/>
            <person name="Yang D."/>
            <person name="Bader C.D."/>
            <person name="Teijaro C.N."/>
            <person name="Fluegel L."/>
            <person name="Davis C.M."/>
            <person name="Simpson J.R."/>
            <person name="Lauterbach L."/>
            <person name="Steele A.D."/>
            <person name="Gui C."/>
            <person name="Meng S."/>
            <person name="Li G."/>
            <person name="Viehrig K."/>
            <person name="Ye F."/>
            <person name="Su P."/>
            <person name="Kiefer A.F."/>
            <person name="Nichols A."/>
            <person name="Cepeda A.J."/>
            <person name="Yan W."/>
            <person name="Fan B."/>
            <person name="Jiang Y."/>
            <person name="Adhikari A."/>
            <person name="Zheng C.-J."/>
            <person name="Schuster L."/>
            <person name="Cowan T.M."/>
            <person name="Smanski M.J."/>
            <person name="Chevrette M.G."/>
            <person name="De Carvalho L.P.S."/>
            <person name="Shen B."/>
        </authorList>
    </citation>
    <scope>NUCLEOTIDE SEQUENCE [LARGE SCALE GENOMIC DNA]</scope>
    <source>
        <strain evidence="1 2">NPDC049639</strain>
    </source>
</reference>
<dbReference type="InterPro" id="IPR029033">
    <property type="entry name" value="His_PPase_superfam"/>
</dbReference>
<dbReference type="SMART" id="SM00855">
    <property type="entry name" value="PGAM"/>
    <property type="match status" value="1"/>
</dbReference>
<name>A0ABW8AI87_9ACTN</name>
<dbReference type="Proteomes" id="UP001612915">
    <property type="component" value="Unassembled WGS sequence"/>
</dbReference>
<evidence type="ECO:0000313" key="2">
    <source>
        <dbReference type="Proteomes" id="UP001612915"/>
    </source>
</evidence>
<dbReference type="RefSeq" id="WP_398273989.1">
    <property type="nucleotide sequence ID" value="NZ_JBITLV010000001.1"/>
</dbReference>
<organism evidence="1 2">
    <name type="scientific">Spongisporangium articulatum</name>
    <dbReference type="NCBI Taxonomy" id="3362603"/>
    <lineage>
        <taxon>Bacteria</taxon>
        <taxon>Bacillati</taxon>
        <taxon>Actinomycetota</taxon>
        <taxon>Actinomycetes</taxon>
        <taxon>Kineosporiales</taxon>
        <taxon>Kineosporiaceae</taxon>
        <taxon>Spongisporangium</taxon>
    </lineage>
</organism>
<keyword evidence="2" id="KW-1185">Reference proteome</keyword>
<dbReference type="Pfam" id="PF00300">
    <property type="entry name" value="His_Phos_1"/>
    <property type="match status" value="2"/>
</dbReference>
<sequence>MPALLLVRHGQASFGSANYDVLSENGHRQAALVGAALRDRVNPEVVVAGSLQRQQKTAAELVSAAGFEVRSVRHGGWDEYDHAELLRGAAGRFGALKTGVAAAMGNSAGVQAALDAALRAWSTSDERWSKGLSFKEFQQGALDALDEALAGDPALVVTSGGVIAAIAAHLLGAGPETFVALNRVSVNTGITTVVRGRSGTSLLTFNEHAHLAGHPDLLTYR</sequence>
<protein>
    <submittedName>
        <fullName evidence="1">Histidine phosphatase family protein</fullName>
    </submittedName>
</protein>
<dbReference type="EMBL" id="JBITLV010000001">
    <property type="protein sequence ID" value="MFI7585683.1"/>
    <property type="molecule type" value="Genomic_DNA"/>
</dbReference>